<keyword evidence="2 4" id="KW-0479">Metal-binding</keyword>
<protein>
    <submittedName>
        <fullName evidence="7">Cytochrome c</fullName>
    </submittedName>
</protein>
<feature type="chain" id="PRO_5011632484" evidence="5">
    <location>
        <begin position="21"/>
        <end position="136"/>
    </location>
</feature>
<dbReference type="Proteomes" id="UP000199382">
    <property type="component" value="Unassembled WGS sequence"/>
</dbReference>
<proteinExistence type="predicted"/>
<keyword evidence="5" id="KW-0732">Signal</keyword>
<evidence type="ECO:0000256" key="5">
    <source>
        <dbReference type="SAM" id="SignalP"/>
    </source>
</evidence>
<keyword evidence="3 4" id="KW-0408">Iron</keyword>
<dbReference type="PROSITE" id="PS51007">
    <property type="entry name" value="CYTC"/>
    <property type="match status" value="1"/>
</dbReference>
<sequence>MLVRVITALFAAVGAGAVSAQVADPDAGRDIFMSYCVQCHGFDGEGAGPMAELLNVITPDLTILAKGNGGVFPTAEVAMKIDGRSLVLAHGGDMPLFGPFFDVGTDVIIRLPSGQSMMMNQTLADLISYLETLQAQ</sequence>
<dbReference type="Pfam" id="PF00034">
    <property type="entry name" value="Cytochrom_C"/>
    <property type="match status" value="1"/>
</dbReference>
<gene>
    <name evidence="7" type="ORF">SAMN04488026_102513</name>
</gene>
<dbReference type="GO" id="GO:0020037">
    <property type="term" value="F:heme binding"/>
    <property type="evidence" value="ECO:0007669"/>
    <property type="project" value="InterPro"/>
</dbReference>
<reference evidence="7 8" key="1">
    <citation type="submission" date="2016-10" db="EMBL/GenBank/DDBJ databases">
        <authorList>
            <person name="de Groot N.N."/>
        </authorList>
    </citation>
    <scope>NUCLEOTIDE SEQUENCE [LARGE SCALE GENOMIC DNA]</scope>
    <source>
        <strain evidence="7 8">DSM 25294</strain>
    </source>
</reference>
<dbReference type="SUPFAM" id="SSF46626">
    <property type="entry name" value="Cytochrome c"/>
    <property type="match status" value="1"/>
</dbReference>
<dbReference type="InterPro" id="IPR036909">
    <property type="entry name" value="Cyt_c-like_dom_sf"/>
</dbReference>
<evidence type="ECO:0000313" key="8">
    <source>
        <dbReference type="Proteomes" id="UP000199382"/>
    </source>
</evidence>
<dbReference type="EMBL" id="FNEK01000025">
    <property type="protein sequence ID" value="SDJ83245.1"/>
    <property type="molecule type" value="Genomic_DNA"/>
</dbReference>
<evidence type="ECO:0000256" key="3">
    <source>
        <dbReference type="ARBA" id="ARBA00023004"/>
    </source>
</evidence>
<evidence type="ECO:0000259" key="6">
    <source>
        <dbReference type="PROSITE" id="PS51007"/>
    </source>
</evidence>
<dbReference type="STRING" id="571298.SAMN04488026_102513"/>
<keyword evidence="8" id="KW-1185">Reference proteome</keyword>
<organism evidence="7 8">
    <name type="scientific">Aliiruegeria lutimaris</name>
    <dbReference type="NCBI Taxonomy" id="571298"/>
    <lineage>
        <taxon>Bacteria</taxon>
        <taxon>Pseudomonadati</taxon>
        <taxon>Pseudomonadota</taxon>
        <taxon>Alphaproteobacteria</taxon>
        <taxon>Rhodobacterales</taxon>
        <taxon>Roseobacteraceae</taxon>
        <taxon>Aliiruegeria</taxon>
    </lineage>
</organism>
<dbReference type="GO" id="GO:0046872">
    <property type="term" value="F:metal ion binding"/>
    <property type="evidence" value="ECO:0007669"/>
    <property type="project" value="UniProtKB-KW"/>
</dbReference>
<dbReference type="GO" id="GO:0009055">
    <property type="term" value="F:electron transfer activity"/>
    <property type="evidence" value="ECO:0007669"/>
    <property type="project" value="InterPro"/>
</dbReference>
<accession>A0A1G8X056</accession>
<dbReference type="AlphaFoldDB" id="A0A1G8X056"/>
<keyword evidence="1 4" id="KW-0349">Heme</keyword>
<dbReference type="InterPro" id="IPR009056">
    <property type="entry name" value="Cyt_c-like_dom"/>
</dbReference>
<name>A0A1G8X056_9RHOB</name>
<feature type="signal peptide" evidence="5">
    <location>
        <begin position="1"/>
        <end position="20"/>
    </location>
</feature>
<dbReference type="RefSeq" id="WP_093156609.1">
    <property type="nucleotide sequence ID" value="NZ_FNEK01000025.1"/>
</dbReference>
<evidence type="ECO:0000313" key="7">
    <source>
        <dbReference type="EMBL" id="SDJ83245.1"/>
    </source>
</evidence>
<dbReference type="OrthoDB" id="335174at2"/>
<evidence type="ECO:0000256" key="4">
    <source>
        <dbReference type="PROSITE-ProRule" id="PRU00433"/>
    </source>
</evidence>
<dbReference type="Gene3D" id="1.10.760.10">
    <property type="entry name" value="Cytochrome c-like domain"/>
    <property type="match status" value="1"/>
</dbReference>
<feature type="domain" description="Cytochrome c" evidence="6">
    <location>
        <begin position="23"/>
        <end position="134"/>
    </location>
</feature>
<evidence type="ECO:0000256" key="2">
    <source>
        <dbReference type="ARBA" id="ARBA00022723"/>
    </source>
</evidence>
<evidence type="ECO:0000256" key="1">
    <source>
        <dbReference type="ARBA" id="ARBA00022617"/>
    </source>
</evidence>